<name>A0ABT5I2L8_VOGIN</name>
<dbReference type="RefSeq" id="WP_272802674.1">
    <property type="nucleotide sequence ID" value="NZ_JAQQKY010000002.1"/>
</dbReference>
<protein>
    <submittedName>
        <fullName evidence="3">Tyrosine-type recombinase/integrase</fullName>
    </submittedName>
</protein>
<keyword evidence="4" id="KW-1185">Reference proteome</keyword>
<dbReference type="InterPro" id="IPR013762">
    <property type="entry name" value="Integrase-like_cat_sf"/>
</dbReference>
<dbReference type="InterPro" id="IPR002104">
    <property type="entry name" value="Integrase_catalytic"/>
</dbReference>
<comment type="caution">
    <text evidence="3">The sequence shown here is derived from an EMBL/GenBank/DDBJ whole genome shotgun (WGS) entry which is preliminary data.</text>
</comment>
<dbReference type="PROSITE" id="PS51898">
    <property type="entry name" value="TYR_RECOMBINASE"/>
    <property type="match status" value="1"/>
</dbReference>
<dbReference type="Proteomes" id="UP001221566">
    <property type="component" value="Unassembled WGS sequence"/>
</dbReference>
<dbReference type="Gene3D" id="1.10.443.10">
    <property type="entry name" value="Intergrase catalytic core"/>
    <property type="match status" value="1"/>
</dbReference>
<dbReference type="EMBL" id="JAQQKY010000002">
    <property type="protein sequence ID" value="MDC7690368.1"/>
    <property type="molecule type" value="Genomic_DNA"/>
</dbReference>
<feature type="domain" description="Tyr recombinase" evidence="2">
    <location>
        <begin position="113"/>
        <end position="336"/>
    </location>
</feature>
<evidence type="ECO:0000259" key="2">
    <source>
        <dbReference type="PROSITE" id="PS51898"/>
    </source>
</evidence>
<dbReference type="SUPFAM" id="SSF56349">
    <property type="entry name" value="DNA breaking-rejoining enzymes"/>
    <property type="match status" value="1"/>
</dbReference>
<sequence>MKGLRTFCRYAASLRLPSLADLQPLHLANFVHLQKVAGLAPSTLTSKFLVVELLHRFRDEHKGTLPFHPWPESSAVDMAGGTMTREADARKVGLTPLIPVEVAQILFRHAEGILNRAEELLDVRDRGERSAFRDPEITAIRDACFYLIGVLTGMRSSELSSIEVGAGRSETKSGITFHWLASIEHKTKTGAVEYLMPAMGHRLLHIMERWSAPLRKRLAEQIVTLERQSGKRTAEELQWLATARSNRNRLFLGIGRSGIVPVTATAWGRNLKQFARAAGTDWDLAPHQMRRLYAYTFVRHRLGDLLFLKEQFKHSSINMSQLYSANPLQDLALYDDILTELMQYKTKVVAQWLEKDEPLAGGAGRKIMELRAHDFKNRTELIAETSRRVNMRSTGHSWCLAQDEGCGGSGIYAKGSCSTCHNGLIDSRFVPVWQEAYRHHKELLTDAEALGPGAMKRVNEDLAKAAKILTDLGIDPEQGEEDAQSTTG</sequence>
<accession>A0ABT5I2L8</accession>
<evidence type="ECO:0000313" key="3">
    <source>
        <dbReference type="EMBL" id="MDC7690368.1"/>
    </source>
</evidence>
<keyword evidence="1" id="KW-0233">DNA recombination</keyword>
<evidence type="ECO:0000256" key="1">
    <source>
        <dbReference type="ARBA" id="ARBA00023172"/>
    </source>
</evidence>
<evidence type="ECO:0000313" key="4">
    <source>
        <dbReference type="Proteomes" id="UP001221566"/>
    </source>
</evidence>
<reference evidence="3 4" key="1">
    <citation type="submission" date="2023-01" db="EMBL/GenBank/DDBJ databases">
        <title>Novel species of the genus Vogesella isolated from rivers.</title>
        <authorList>
            <person name="Lu H."/>
        </authorList>
    </citation>
    <scope>NUCLEOTIDE SEQUENCE [LARGE SCALE GENOMIC DNA]</scope>
    <source>
        <strain evidence="3 4">SH7W</strain>
    </source>
</reference>
<dbReference type="InterPro" id="IPR011010">
    <property type="entry name" value="DNA_brk_join_enz"/>
</dbReference>
<dbReference type="Pfam" id="PF00589">
    <property type="entry name" value="Phage_integrase"/>
    <property type="match status" value="1"/>
</dbReference>
<organism evidence="3 4">
    <name type="scientific">Vogesella indigofera</name>
    <name type="common">Pseudomonas indigofera</name>
    <dbReference type="NCBI Taxonomy" id="45465"/>
    <lineage>
        <taxon>Bacteria</taxon>
        <taxon>Pseudomonadati</taxon>
        <taxon>Pseudomonadota</taxon>
        <taxon>Betaproteobacteria</taxon>
        <taxon>Neisseriales</taxon>
        <taxon>Chromobacteriaceae</taxon>
        <taxon>Vogesella</taxon>
    </lineage>
</organism>
<proteinExistence type="predicted"/>
<gene>
    <name evidence="3" type="ORF">PQU93_06150</name>
</gene>